<dbReference type="PROSITE" id="PS51371">
    <property type="entry name" value="CBS"/>
    <property type="match status" value="4"/>
</dbReference>
<feature type="region of interest" description="Disordered" evidence="6">
    <location>
        <begin position="595"/>
        <end position="659"/>
    </location>
</feature>
<feature type="region of interest" description="Disordered" evidence="6">
    <location>
        <begin position="136"/>
        <end position="171"/>
    </location>
</feature>
<dbReference type="AlphaFoldDB" id="A0A3L8DAB9"/>
<dbReference type="EMBL" id="QOIP01000011">
    <property type="protein sequence ID" value="RLU16858.1"/>
    <property type="molecule type" value="Genomic_DNA"/>
</dbReference>
<dbReference type="GO" id="GO:0031588">
    <property type="term" value="C:nucleotide-activated protein kinase complex"/>
    <property type="evidence" value="ECO:0007669"/>
    <property type="project" value="TreeGrafter"/>
</dbReference>
<reference evidence="8" key="1">
    <citation type="journal article" date="2018" name="Genome Res.">
        <title>The genomic architecture and molecular evolution of ant odorant receptors.</title>
        <authorList>
            <person name="McKenzie S.K."/>
            <person name="Kronauer D.J.C."/>
        </authorList>
    </citation>
    <scope>NUCLEOTIDE SEQUENCE [LARGE SCALE GENOMIC DNA]</scope>
    <source>
        <strain evidence="8">Clonal line C1</strain>
    </source>
</reference>
<dbReference type="Gene3D" id="3.10.580.10">
    <property type="entry name" value="CBS-domain"/>
    <property type="match status" value="2"/>
</dbReference>
<evidence type="ECO:0000256" key="2">
    <source>
        <dbReference type="ARBA" id="ARBA00022737"/>
    </source>
</evidence>
<dbReference type="PANTHER" id="PTHR13780">
    <property type="entry name" value="AMP-ACTIVATED PROTEIN KINASE, GAMMA REGULATORY SUBUNIT"/>
    <property type="match status" value="1"/>
</dbReference>
<feature type="compositionally biased region" description="Low complexity" evidence="6">
    <location>
        <begin position="98"/>
        <end position="109"/>
    </location>
</feature>
<dbReference type="GO" id="GO:0005634">
    <property type="term" value="C:nucleus"/>
    <property type="evidence" value="ECO:0007669"/>
    <property type="project" value="TreeGrafter"/>
</dbReference>
<feature type="compositionally biased region" description="Polar residues" evidence="6">
    <location>
        <begin position="600"/>
        <end position="609"/>
    </location>
</feature>
<reference evidence="8" key="2">
    <citation type="submission" date="2018-07" db="EMBL/GenBank/DDBJ databases">
        <authorList>
            <person name="Mckenzie S.K."/>
            <person name="Kronauer D.J.C."/>
        </authorList>
    </citation>
    <scope>NUCLEOTIDE SEQUENCE</scope>
    <source>
        <strain evidence="8">Clonal line C1</strain>
    </source>
</reference>
<evidence type="ECO:0000256" key="1">
    <source>
        <dbReference type="ARBA" id="ARBA00006750"/>
    </source>
</evidence>
<dbReference type="GO" id="GO:0019887">
    <property type="term" value="F:protein kinase regulator activity"/>
    <property type="evidence" value="ECO:0007669"/>
    <property type="project" value="TreeGrafter"/>
</dbReference>
<dbReference type="InterPro" id="IPR000644">
    <property type="entry name" value="CBS_dom"/>
</dbReference>
<feature type="compositionally biased region" description="Basic and acidic residues" evidence="6">
    <location>
        <begin position="137"/>
        <end position="154"/>
    </location>
</feature>
<dbReference type="InterPro" id="IPR050511">
    <property type="entry name" value="AMPK_gamma/SDS23_families"/>
</dbReference>
<dbReference type="GO" id="GO:0019901">
    <property type="term" value="F:protein kinase binding"/>
    <property type="evidence" value="ECO:0007669"/>
    <property type="project" value="TreeGrafter"/>
</dbReference>
<dbReference type="GO" id="GO:0005737">
    <property type="term" value="C:cytoplasm"/>
    <property type="evidence" value="ECO:0007669"/>
    <property type="project" value="TreeGrafter"/>
</dbReference>
<proteinExistence type="inferred from homology"/>
<dbReference type="PANTHER" id="PTHR13780:SF35">
    <property type="entry name" value="LD22662P"/>
    <property type="match status" value="1"/>
</dbReference>
<evidence type="ECO:0000256" key="6">
    <source>
        <dbReference type="SAM" id="MobiDB-lite"/>
    </source>
</evidence>
<gene>
    <name evidence="8" type="ORF">DMN91_010926</name>
</gene>
<feature type="compositionally biased region" description="Polar residues" evidence="6">
    <location>
        <begin position="649"/>
        <end position="659"/>
    </location>
</feature>
<comment type="caution">
    <text evidence="8">The sequence shown here is derived from an EMBL/GenBank/DDBJ whole genome shotgun (WGS) entry which is preliminary data.</text>
</comment>
<feature type="region of interest" description="Disordered" evidence="6">
    <location>
        <begin position="60"/>
        <end position="122"/>
    </location>
</feature>
<feature type="compositionally biased region" description="Basic residues" evidence="6">
    <location>
        <begin position="86"/>
        <end position="95"/>
    </location>
</feature>
<evidence type="ECO:0000256" key="4">
    <source>
        <dbReference type="ARBA" id="ARBA00025878"/>
    </source>
</evidence>
<sequence>MHGMSHLLSHHHDSDNGGDTSTSSISSDTRNQDTRFLQELLKHDNKLYFHERHVSRGSVSSAYSSYGSNSSNHQSLYHTIHGNGHPFHHHHHHRTASSDKASSTSPSPTNEHEKQHHHHSIQEMIRHFGRRLGHIRRQSESHETPKKREEDFRNRSQSLDGSARHPVNPRDADCETTYRIYESILRQGALRRGSLDPTARRLSLGAPAIPHRASDACLDPVHAAILFRDARGVAAAWWSQDDDPVYSKDLIKEFEVENPPLEDELAWILSKEEDESQIFVKFFKFHKCYDLIPTSAKLVVFDTHLLVKKAFFALVYNGVRAAPLWDSSRQQFIGMLTITDFIKILQMYYTSPSVTMDELEEHELDTWRKVLKDQVHPLVSIGPDASLYEAIKTLIQNRIHRLPVIDPDTGNVLYILTHKRILRFLFLYIHELPKPSFTNKTLRELRIGTFENIETATEETSIILALKKFVERRVSALPIVDIEGKLVNIYSKFDVINLAAEKTYNNLDVSLREANEHRNEWFEGVQSCKLDETLFTIMERIVRAEVHRLVVIDDEDKVIGIISLSDLLFYLVLRPCGEDGSSNKGSCISLRAQDSLPSKAPSSAQSETSLADGETEQDAAAEPNRDQSEEAPATPSPPSSPVASDLSERTSQSTLVNQTQEATWRDVINICVSGVSGGE</sequence>
<dbReference type="CDD" id="cd04641">
    <property type="entry name" value="CBS_euAMPK_gamma-like_repeat2"/>
    <property type="match status" value="1"/>
</dbReference>
<feature type="domain" description="CBS" evidence="7">
    <location>
        <begin position="518"/>
        <end position="580"/>
    </location>
</feature>
<dbReference type="SMART" id="SM00116">
    <property type="entry name" value="CBS"/>
    <property type="match status" value="4"/>
</dbReference>
<feature type="domain" description="CBS" evidence="7">
    <location>
        <begin position="374"/>
        <end position="432"/>
    </location>
</feature>
<evidence type="ECO:0000313" key="8">
    <source>
        <dbReference type="EMBL" id="RLU16858.1"/>
    </source>
</evidence>
<feature type="domain" description="CBS" evidence="7">
    <location>
        <begin position="447"/>
        <end position="509"/>
    </location>
</feature>
<keyword evidence="2" id="KW-0677">Repeat</keyword>
<feature type="compositionally biased region" description="Low complexity" evidence="6">
    <location>
        <begin position="60"/>
        <end position="85"/>
    </location>
</feature>
<dbReference type="SUPFAM" id="SSF54631">
    <property type="entry name" value="CBS-domain pair"/>
    <property type="match status" value="2"/>
</dbReference>
<comment type="subunit">
    <text evidence="4">AMPK is a heterotrimer of an alpha catalytic subunit (PRKAA1 or PRKAA2), a beta (PRKAB1 or PRKAB2) and a gamma non-catalytic subunits (PRKAG1, PRKAG2 or PRKAG3). Interacts with FNIP1 and FNIP2.</text>
</comment>
<accession>A0A3L8DAB9</accession>
<organism evidence="8">
    <name type="scientific">Ooceraea biroi</name>
    <name type="common">Clonal raider ant</name>
    <name type="synonym">Cerapachys biroi</name>
    <dbReference type="NCBI Taxonomy" id="2015173"/>
    <lineage>
        <taxon>Eukaryota</taxon>
        <taxon>Metazoa</taxon>
        <taxon>Ecdysozoa</taxon>
        <taxon>Arthropoda</taxon>
        <taxon>Hexapoda</taxon>
        <taxon>Insecta</taxon>
        <taxon>Pterygota</taxon>
        <taxon>Neoptera</taxon>
        <taxon>Endopterygota</taxon>
        <taxon>Hymenoptera</taxon>
        <taxon>Apocrita</taxon>
        <taxon>Aculeata</taxon>
        <taxon>Formicoidea</taxon>
        <taxon>Formicidae</taxon>
        <taxon>Dorylinae</taxon>
        <taxon>Ooceraea</taxon>
    </lineage>
</organism>
<name>A0A3L8DAB9_OOCBI</name>
<feature type="region of interest" description="Disordered" evidence="6">
    <location>
        <begin position="1"/>
        <end position="30"/>
    </location>
</feature>
<evidence type="ECO:0000259" key="7">
    <source>
        <dbReference type="PROSITE" id="PS51371"/>
    </source>
</evidence>
<evidence type="ECO:0000256" key="3">
    <source>
        <dbReference type="ARBA" id="ARBA00023122"/>
    </source>
</evidence>
<dbReference type="Pfam" id="PF00571">
    <property type="entry name" value="CBS"/>
    <property type="match status" value="3"/>
</dbReference>
<feature type="compositionally biased region" description="Basic and acidic residues" evidence="6">
    <location>
        <begin position="110"/>
        <end position="122"/>
    </location>
</feature>
<feature type="compositionally biased region" description="Low complexity" evidence="6">
    <location>
        <begin position="17"/>
        <end position="29"/>
    </location>
</feature>
<keyword evidence="3 5" id="KW-0129">CBS domain</keyword>
<dbReference type="Proteomes" id="UP000279307">
    <property type="component" value="Chromosome 11"/>
</dbReference>
<evidence type="ECO:0000256" key="5">
    <source>
        <dbReference type="PROSITE-ProRule" id="PRU00703"/>
    </source>
</evidence>
<protein>
    <recommendedName>
        <fullName evidence="7">CBS domain-containing protein</fullName>
    </recommendedName>
</protein>
<dbReference type="InterPro" id="IPR046342">
    <property type="entry name" value="CBS_dom_sf"/>
</dbReference>
<dbReference type="OrthoDB" id="449052at2759"/>
<dbReference type="CDD" id="cd04618">
    <property type="entry name" value="CBS_euAMPK_gamma-like_repeat1"/>
    <property type="match status" value="1"/>
</dbReference>
<dbReference type="GO" id="GO:0016208">
    <property type="term" value="F:AMP binding"/>
    <property type="evidence" value="ECO:0007669"/>
    <property type="project" value="TreeGrafter"/>
</dbReference>
<comment type="similarity">
    <text evidence="1">Belongs to the 5'-AMP-activated protein kinase gamma subunit family.</text>
</comment>
<feature type="domain" description="CBS" evidence="7">
    <location>
        <begin position="293"/>
        <end position="353"/>
    </location>
</feature>